<accession>A0A846MTX7</accession>
<keyword evidence="3" id="KW-1185">Reference proteome</keyword>
<dbReference type="PROSITE" id="PS51257">
    <property type="entry name" value="PROKAR_LIPOPROTEIN"/>
    <property type="match status" value="1"/>
</dbReference>
<dbReference type="SUPFAM" id="SSF49899">
    <property type="entry name" value="Concanavalin A-like lectins/glucanases"/>
    <property type="match status" value="1"/>
</dbReference>
<dbReference type="EMBL" id="JAASRM010000001">
    <property type="protein sequence ID" value="NIK86958.1"/>
    <property type="molecule type" value="Genomic_DNA"/>
</dbReference>
<name>A0A846MTX7_9PROT</name>
<comment type="caution">
    <text evidence="2">The sequence shown here is derived from an EMBL/GenBank/DDBJ whole genome shotgun (WGS) entry which is preliminary data.</text>
</comment>
<organism evidence="2 3">
    <name type="scientific">Rhizomicrobium palustre</name>
    <dbReference type="NCBI Taxonomy" id="189966"/>
    <lineage>
        <taxon>Bacteria</taxon>
        <taxon>Pseudomonadati</taxon>
        <taxon>Pseudomonadota</taxon>
        <taxon>Alphaproteobacteria</taxon>
        <taxon>Micropepsales</taxon>
        <taxon>Micropepsaceae</taxon>
        <taxon>Rhizomicrobium</taxon>
    </lineage>
</organism>
<dbReference type="Proteomes" id="UP000570514">
    <property type="component" value="Unassembled WGS sequence"/>
</dbReference>
<feature type="signal peptide" evidence="1">
    <location>
        <begin position="1"/>
        <end position="20"/>
    </location>
</feature>
<evidence type="ECO:0008006" key="4">
    <source>
        <dbReference type="Google" id="ProtNLM"/>
    </source>
</evidence>
<proteinExistence type="predicted"/>
<evidence type="ECO:0000256" key="1">
    <source>
        <dbReference type="SAM" id="SignalP"/>
    </source>
</evidence>
<evidence type="ECO:0000313" key="3">
    <source>
        <dbReference type="Proteomes" id="UP000570514"/>
    </source>
</evidence>
<dbReference type="AlphaFoldDB" id="A0A846MTX7"/>
<dbReference type="InterPro" id="IPR013320">
    <property type="entry name" value="ConA-like_dom_sf"/>
</dbReference>
<gene>
    <name evidence="2" type="ORF">FHS83_000276</name>
</gene>
<protein>
    <recommendedName>
        <fullName evidence="4">LamG domain-containing protein</fullName>
    </recommendedName>
</protein>
<keyword evidence="1" id="KW-0732">Signal</keyword>
<dbReference type="Pfam" id="PF13385">
    <property type="entry name" value="Laminin_G_3"/>
    <property type="match status" value="1"/>
</dbReference>
<reference evidence="2 3" key="1">
    <citation type="submission" date="2020-03" db="EMBL/GenBank/DDBJ databases">
        <title>Genomic Encyclopedia of Type Strains, Phase IV (KMG-IV): sequencing the most valuable type-strain genomes for metagenomic binning, comparative biology and taxonomic classification.</title>
        <authorList>
            <person name="Goeker M."/>
        </authorList>
    </citation>
    <scope>NUCLEOTIDE SEQUENCE [LARGE SCALE GENOMIC DNA]</scope>
    <source>
        <strain evidence="2 3">DSM 19867</strain>
    </source>
</reference>
<dbReference type="Gene3D" id="2.60.120.200">
    <property type="match status" value="1"/>
</dbReference>
<dbReference type="RefSeq" id="WP_167080117.1">
    <property type="nucleotide sequence ID" value="NZ_BAAADC010000001.1"/>
</dbReference>
<feature type="chain" id="PRO_5033042035" description="LamG domain-containing protein" evidence="1">
    <location>
        <begin position="21"/>
        <end position="226"/>
    </location>
</feature>
<evidence type="ECO:0000313" key="2">
    <source>
        <dbReference type="EMBL" id="NIK86958.1"/>
    </source>
</evidence>
<sequence>MRLVPALFSVGLLLVTQGCAAPSALWNFDRLDKIGGVSARVEGAPKQIDTPAGKAVQFDGAKDALFVDTHPLAGAETWTIEAVIRPDGGAFEQRWLHLAEIDPKTGQDSATRFLFEIRVKDDRWYLDAFTTGEGYKVTLIDPSKTFALGRWYRVAMSYDGKSFKSYVDGVEQAESPLAFKPQGQGHSSIGVRMNRVNYYHGAILKLRFTPYALSPDAFEAMPQGLN</sequence>